<dbReference type="KEGG" id="foc:113209483"/>
<evidence type="ECO:0000256" key="1">
    <source>
        <dbReference type="SAM" id="MobiDB-lite"/>
    </source>
</evidence>
<feature type="region of interest" description="Disordered" evidence="1">
    <location>
        <begin position="131"/>
        <end position="272"/>
    </location>
</feature>
<feature type="compositionally biased region" description="Polar residues" evidence="1">
    <location>
        <begin position="231"/>
        <end position="247"/>
    </location>
</feature>
<organism evidence="3 4">
    <name type="scientific">Frankliniella occidentalis</name>
    <name type="common">Western flower thrips</name>
    <name type="synonym">Euthrips occidentalis</name>
    <dbReference type="NCBI Taxonomy" id="133901"/>
    <lineage>
        <taxon>Eukaryota</taxon>
        <taxon>Metazoa</taxon>
        <taxon>Ecdysozoa</taxon>
        <taxon>Arthropoda</taxon>
        <taxon>Hexapoda</taxon>
        <taxon>Insecta</taxon>
        <taxon>Pterygota</taxon>
        <taxon>Neoptera</taxon>
        <taxon>Paraneoptera</taxon>
        <taxon>Thysanoptera</taxon>
        <taxon>Terebrantia</taxon>
        <taxon>Thripoidea</taxon>
        <taxon>Thripidae</taxon>
        <taxon>Frankliniella</taxon>
    </lineage>
</organism>
<proteinExistence type="predicted"/>
<evidence type="ECO:0000313" key="3">
    <source>
        <dbReference type="Proteomes" id="UP000504606"/>
    </source>
</evidence>
<evidence type="ECO:0000256" key="2">
    <source>
        <dbReference type="SAM" id="Phobius"/>
    </source>
</evidence>
<reference evidence="4" key="1">
    <citation type="submission" date="2025-08" db="UniProtKB">
        <authorList>
            <consortium name="RefSeq"/>
        </authorList>
    </citation>
    <scope>IDENTIFICATION</scope>
    <source>
        <tissue evidence="4">Whole organism</tissue>
    </source>
</reference>
<feature type="compositionally biased region" description="Basic and acidic residues" evidence="1">
    <location>
        <begin position="633"/>
        <end position="643"/>
    </location>
</feature>
<gene>
    <name evidence="4" type="primary">LOC113209483</name>
</gene>
<feature type="compositionally biased region" description="Low complexity" evidence="1">
    <location>
        <begin position="60"/>
        <end position="73"/>
    </location>
</feature>
<dbReference type="AlphaFoldDB" id="A0A6J1SWH9"/>
<dbReference type="Proteomes" id="UP000504606">
    <property type="component" value="Unplaced"/>
</dbReference>
<dbReference type="RefSeq" id="XP_026282806.1">
    <property type="nucleotide sequence ID" value="XM_026427021.2"/>
</dbReference>
<feature type="region of interest" description="Disordered" evidence="1">
    <location>
        <begin position="415"/>
        <end position="670"/>
    </location>
</feature>
<feature type="region of interest" description="Disordered" evidence="1">
    <location>
        <begin position="56"/>
        <end position="94"/>
    </location>
</feature>
<feature type="transmembrane region" description="Helical" evidence="2">
    <location>
        <begin position="6"/>
        <end position="28"/>
    </location>
</feature>
<dbReference type="GeneID" id="113209483"/>
<feature type="compositionally biased region" description="Basic and acidic residues" evidence="1">
    <location>
        <begin position="201"/>
        <end position="217"/>
    </location>
</feature>
<feature type="compositionally biased region" description="Basic and acidic residues" evidence="1">
    <location>
        <begin position="500"/>
        <end position="514"/>
    </location>
</feature>
<dbReference type="OrthoDB" id="440385at2759"/>
<name>A0A6J1SWH9_FRAOC</name>
<feature type="compositionally biased region" description="Basic and acidic residues" evidence="1">
    <location>
        <begin position="181"/>
        <end position="192"/>
    </location>
</feature>
<keyword evidence="2" id="KW-0812">Transmembrane</keyword>
<feature type="compositionally biased region" description="Basic and acidic residues" evidence="1">
    <location>
        <begin position="139"/>
        <end position="155"/>
    </location>
</feature>
<protein>
    <submittedName>
        <fullName evidence="4">Nucleolar and coiled-body phosphoprotein 1 isoform X1</fullName>
    </submittedName>
</protein>
<feature type="compositionally biased region" description="Polar residues" evidence="1">
    <location>
        <begin position="735"/>
        <end position="753"/>
    </location>
</feature>
<keyword evidence="2" id="KW-1133">Transmembrane helix</keyword>
<accession>A0A6J1SWH9</accession>
<feature type="compositionally biased region" description="Polar residues" evidence="1">
    <location>
        <begin position="256"/>
        <end position="272"/>
    </location>
</feature>
<feature type="compositionally biased region" description="Low complexity" evidence="1">
    <location>
        <begin position="515"/>
        <end position="525"/>
    </location>
</feature>
<keyword evidence="3" id="KW-1185">Reference proteome</keyword>
<feature type="compositionally biased region" description="Low complexity" evidence="1">
    <location>
        <begin position="443"/>
        <end position="455"/>
    </location>
</feature>
<keyword evidence="2" id="KW-0472">Membrane</keyword>
<feature type="compositionally biased region" description="Polar residues" evidence="1">
    <location>
        <begin position="74"/>
        <end position="85"/>
    </location>
</feature>
<feature type="region of interest" description="Disordered" evidence="1">
    <location>
        <begin position="729"/>
        <end position="770"/>
    </location>
</feature>
<sequence length="770" mass="83469">MEGLMLWLVSIAVAVCLMCALWACLWGCRKTEPKNELLGLAGMVKLTNPDEAYSQNGQWAATNSNSTPAASDSQSNKRCSTSANRSLPDLPVDVIHRRHPDGSVIWENQETGGDTGSELYATVEENSRPGAQIRVKKIVPRELSSESKEESESTREGASPNCQPNVIDDDGFPTYARLRKEHPYDKLKKCEHPYAQVRPPSSREPDAEQTVTERTDGSDPVPPPRARKSLSHGSLTPPQAAVSSGVNGSDAESPRSLHSGQMQCSPQGSTSDIGAAVAISGRISASQDLPYMTPPITSTQTQTVQHFSGDSQDSSKGYTSISVREPLANIRRQRPHDSHYATVSDDSDEMYAAIEDPSQVYTSGSETYAQIQPLALASLPIIPVQSHTPEVVECEIVTSTATQTVQSGLTTASQQGFIAPQPPSVDSLKHVAQAHSRQAPDISAASSSSATSSVANLGSPKPEKRPANSPLPPPPANLASPEGGCSLEDMYAKVVKKKRGSSEETDSRSQETDSPRSQPSSPQRRFSTPLPSDVPSNDPGYETVSATEAVVQENLQQVHPGYETVRKGASSDLDPNYEELQVEGMEPGYAHIRSHGKSKEPKYARLSQDQSSRKQESAIEPDYASISRGIKVSSEHKSKKREDADDPGYEQVRLQKEILSGEDSDHENPGYERVHARNAELKKAAALDNDPGYEQVRLAGDSRNHVIPDEDYEGVTLSQVDPNYETVHNEEPNYESVQYCNNSTTRGDSSGNKFANRDEALNPLLGSNES</sequence>
<evidence type="ECO:0000313" key="4">
    <source>
        <dbReference type="RefSeq" id="XP_026282806.1"/>
    </source>
</evidence>